<dbReference type="RefSeq" id="WP_212215660.1">
    <property type="nucleotide sequence ID" value="NZ_JAGUCO010000005.1"/>
</dbReference>
<keyword evidence="2" id="KW-0378">Hydrolase</keyword>
<dbReference type="InterPro" id="IPR000070">
    <property type="entry name" value="Pectinesterase_cat"/>
</dbReference>
<dbReference type="SUPFAM" id="SSF51126">
    <property type="entry name" value="Pectin lyase-like"/>
    <property type="match status" value="1"/>
</dbReference>
<proteinExistence type="inferred from homology"/>
<evidence type="ECO:0000259" key="5">
    <source>
        <dbReference type="Pfam" id="PF01095"/>
    </source>
</evidence>
<dbReference type="PANTHER" id="PTHR31321:SF57">
    <property type="entry name" value="PECTINESTERASE 53-RELATED"/>
    <property type="match status" value="1"/>
</dbReference>
<evidence type="ECO:0000256" key="1">
    <source>
        <dbReference type="ARBA" id="ARBA00008891"/>
    </source>
</evidence>
<accession>A0ABS5JU60</accession>
<keyword evidence="7" id="KW-1185">Reference proteome</keyword>
<dbReference type="Proteomes" id="UP000708576">
    <property type="component" value="Unassembled WGS sequence"/>
</dbReference>
<dbReference type="Gene3D" id="2.160.20.10">
    <property type="entry name" value="Single-stranded right-handed beta-helix, Pectin lyase-like"/>
    <property type="match status" value="1"/>
</dbReference>
<reference evidence="6 7" key="1">
    <citation type="journal article" date="2015" name="Int. J. Syst. Evol. Microbiol.">
        <title>Carboxylicivirga linearis sp. nov., isolated from a sea cucumber culture pond.</title>
        <authorList>
            <person name="Wang F.Q."/>
            <person name="Zhou Y.X."/>
            <person name="Lin X.Z."/>
            <person name="Chen G.J."/>
            <person name="Du Z.J."/>
        </authorList>
    </citation>
    <scope>NUCLEOTIDE SEQUENCE [LARGE SCALE GENOMIC DNA]</scope>
    <source>
        <strain evidence="6 7">FB218</strain>
    </source>
</reference>
<dbReference type="InterPro" id="IPR011050">
    <property type="entry name" value="Pectin_lyase_fold/virulence"/>
</dbReference>
<keyword evidence="4" id="KW-0732">Signal</keyword>
<feature type="domain" description="Pectinesterase catalytic" evidence="5">
    <location>
        <begin position="22"/>
        <end position="221"/>
    </location>
</feature>
<comment type="similarity">
    <text evidence="1">Belongs to the pectinesterase family.</text>
</comment>
<evidence type="ECO:0000256" key="2">
    <source>
        <dbReference type="ARBA" id="ARBA00022801"/>
    </source>
</evidence>
<name>A0ABS5JU60_9BACT</name>
<feature type="signal peptide" evidence="4">
    <location>
        <begin position="1"/>
        <end position="18"/>
    </location>
</feature>
<dbReference type="Pfam" id="PF01095">
    <property type="entry name" value="Pectinesterase"/>
    <property type="match status" value="1"/>
</dbReference>
<keyword evidence="3" id="KW-0063">Aspartyl esterase</keyword>
<evidence type="ECO:0000313" key="7">
    <source>
        <dbReference type="Proteomes" id="UP000708576"/>
    </source>
</evidence>
<gene>
    <name evidence="6" type="ORF">KEM10_09000</name>
</gene>
<sequence length="427" mass="49210">MKLLLTILLTLLSIQLWAKKKDIVVATDGSGDYTTLTEAIKQLPYYSYQRVVIFVKNGVYTEKIRLEQDYITIQGESRDSTIIEYAQLREHWIENPDIIGPAVINIEADDIILDNLTIRNTQPEVGPHAFAILGTGTRTIITNCNVISKGGDTVSLWNYKHGKYYHSNCYFEGCVDFVCPRGWCYIKNSEFHQLKKTATLWHAGVDDKNKKFVLKNCSFTGVEGWQLGRHHYEAAFFLIDCTFGKGMSKKPIYFVSYPDRPEKTRPYFWKDRYYFSGCKGDGFQYNWFNDNFQFGIFKVTANDMTARWTFNEQWDPEMKELPQIREITLKEDFHTVLIYFKESVGVNSDLKIATATGKTLSLIQGKGRDILELKSDQALSKDDFKESFTLVNGRIWGNIASANERVYSKSDSISISNSKYMEIVKMK</sequence>
<evidence type="ECO:0000256" key="3">
    <source>
        <dbReference type="ARBA" id="ARBA00023085"/>
    </source>
</evidence>
<evidence type="ECO:0000256" key="4">
    <source>
        <dbReference type="SAM" id="SignalP"/>
    </source>
</evidence>
<protein>
    <recommendedName>
        <fullName evidence="5">Pectinesterase catalytic domain-containing protein</fullName>
    </recommendedName>
</protein>
<dbReference type="PANTHER" id="PTHR31321">
    <property type="entry name" value="ACYL-COA THIOESTER HYDROLASE YBHC-RELATED"/>
    <property type="match status" value="1"/>
</dbReference>
<feature type="chain" id="PRO_5046425629" description="Pectinesterase catalytic domain-containing protein" evidence="4">
    <location>
        <begin position="19"/>
        <end position="427"/>
    </location>
</feature>
<organism evidence="6 7">
    <name type="scientific">Carboxylicivirga linearis</name>
    <dbReference type="NCBI Taxonomy" id="1628157"/>
    <lineage>
        <taxon>Bacteria</taxon>
        <taxon>Pseudomonadati</taxon>
        <taxon>Bacteroidota</taxon>
        <taxon>Bacteroidia</taxon>
        <taxon>Marinilabiliales</taxon>
        <taxon>Marinilabiliaceae</taxon>
        <taxon>Carboxylicivirga</taxon>
    </lineage>
</organism>
<comment type="caution">
    <text evidence="6">The sequence shown here is derived from an EMBL/GenBank/DDBJ whole genome shotgun (WGS) entry which is preliminary data.</text>
</comment>
<dbReference type="InterPro" id="IPR012334">
    <property type="entry name" value="Pectin_lyas_fold"/>
</dbReference>
<dbReference type="EMBL" id="JAGUCO010000005">
    <property type="protein sequence ID" value="MBS2098415.1"/>
    <property type="molecule type" value="Genomic_DNA"/>
</dbReference>
<evidence type="ECO:0000313" key="6">
    <source>
        <dbReference type="EMBL" id="MBS2098415.1"/>
    </source>
</evidence>